<feature type="signal peptide" evidence="6">
    <location>
        <begin position="1"/>
        <end position="23"/>
    </location>
</feature>
<dbReference type="InterPro" id="IPR012944">
    <property type="entry name" value="SusD_RagB_dom"/>
</dbReference>
<evidence type="ECO:0000256" key="5">
    <source>
        <dbReference type="ARBA" id="ARBA00023237"/>
    </source>
</evidence>
<evidence type="ECO:0000313" key="10">
    <source>
        <dbReference type="Proteomes" id="UP000033047"/>
    </source>
</evidence>
<feature type="chain" id="PRO_5002489294" description="RagB/SusD domain-containing protein" evidence="6">
    <location>
        <begin position="24"/>
        <end position="586"/>
    </location>
</feature>
<dbReference type="Proteomes" id="UP000033047">
    <property type="component" value="Unassembled WGS sequence"/>
</dbReference>
<sequence length="586" mass="66867">MVNLNIKKWAVFGLITASFTACDLDVIPPSDISAESFWTSEKDAWYGLNACYAQGNGFDIWDEMCTDNAHSHKPWEGPYESIQQSELSTAEDRGYNFSTVRIVNNFLEKVDNCEMDETLKERMKAEARFFRAQAYLDLTTKFGKVPVVTTVMEYDAPNVPRDPVDKVQSFILDELAAIAAVLPDKYNGGYTEETGRITRAAALALRARAALYFGNYTEAEASANTIIKEGHHSLFRVTSLNEAQRKEAEELGQFIDFEAKGIDKDKFAKGLFSYEALWHHDNASPSNPEYIQTREYMNDDNNNDWARYTYIRPSQMGSGYSSFEPMQDLVDAYWDIDGKTVRSLIPMETRKTNFEVINAEVDGLDQAAYIAKVPTMDLTKFAYMQEFRNRDSRLYASIQFPFKGWHETDFKGGTFYYRWDPTKAGLDGNESWSGYSYRKMVALSPYNDYNSSDDYPVIRYAEVLLTFAEARIVNSGWDGEVQAALNDLRDRCGMPNVPATMPSKDAALEFVRNERRIELAGEGHRYDDIRRYGSAYGQKSMNGITYAPNGYKLIEKKWNDRILLMPIPQNAMDLNPLLKDDQNPGY</sequence>
<feature type="domain" description="RagB/SusD" evidence="7">
    <location>
        <begin position="288"/>
        <end position="586"/>
    </location>
</feature>
<dbReference type="Gene3D" id="1.25.40.390">
    <property type="match status" value="1"/>
</dbReference>
<dbReference type="Pfam" id="PF14322">
    <property type="entry name" value="SusD-like_3"/>
    <property type="match status" value="1"/>
</dbReference>
<dbReference type="HOGENOM" id="CLU_015553_1_0_10"/>
<evidence type="ECO:0000256" key="6">
    <source>
        <dbReference type="SAM" id="SignalP"/>
    </source>
</evidence>
<accession>A0A0F5JG65</accession>
<dbReference type="EMBL" id="AQHV01000011">
    <property type="protein sequence ID" value="KKB56472.1"/>
    <property type="molecule type" value="Genomic_DNA"/>
</dbReference>
<evidence type="ECO:0000256" key="3">
    <source>
        <dbReference type="ARBA" id="ARBA00022729"/>
    </source>
</evidence>
<evidence type="ECO:0000256" key="4">
    <source>
        <dbReference type="ARBA" id="ARBA00023136"/>
    </source>
</evidence>
<comment type="similarity">
    <text evidence="2">Belongs to the SusD family.</text>
</comment>
<feature type="domain" description="SusD-like N-terminal" evidence="8">
    <location>
        <begin position="97"/>
        <end position="210"/>
    </location>
</feature>
<dbReference type="GO" id="GO:0009279">
    <property type="term" value="C:cell outer membrane"/>
    <property type="evidence" value="ECO:0007669"/>
    <property type="project" value="UniProtKB-SubCell"/>
</dbReference>
<evidence type="ECO:0000256" key="1">
    <source>
        <dbReference type="ARBA" id="ARBA00004442"/>
    </source>
</evidence>
<keyword evidence="4" id="KW-0472">Membrane</keyword>
<dbReference type="AlphaFoldDB" id="A0A0F5JG65"/>
<dbReference type="SUPFAM" id="SSF48452">
    <property type="entry name" value="TPR-like"/>
    <property type="match status" value="1"/>
</dbReference>
<reference evidence="9 10" key="1">
    <citation type="submission" date="2013-04" db="EMBL/GenBank/DDBJ databases">
        <title>The Genome Sequence of Parabacteroides goldsteinii DSM 19448.</title>
        <authorList>
            <consortium name="The Broad Institute Genomics Platform"/>
            <person name="Earl A."/>
            <person name="Ward D."/>
            <person name="Feldgarden M."/>
            <person name="Gevers D."/>
            <person name="Martens E."/>
            <person name="Sakamoto M."/>
            <person name="Benno Y."/>
            <person name="Song Y."/>
            <person name="Liu C."/>
            <person name="Lee J."/>
            <person name="Bolanos M."/>
            <person name="Vaisanen M.L."/>
            <person name="Finegold S.M."/>
            <person name="Walker B."/>
            <person name="Young S."/>
            <person name="Zeng Q."/>
            <person name="Gargeya S."/>
            <person name="Fitzgerald M."/>
            <person name="Haas B."/>
            <person name="Abouelleil A."/>
            <person name="Allen A.W."/>
            <person name="Alvarado L."/>
            <person name="Arachchi H.M."/>
            <person name="Berlin A.M."/>
            <person name="Chapman S.B."/>
            <person name="Gainer-Dewar J."/>
            <person name="Goldberg J."/>
            <person name="Griggs A."/>
            <person name="Gujja S."/>
            <person name="Hansen M."/>
            <person name="Howarth C."/>
            <person name="Imamovic A."/>
            <person name="Ireland A."/>
            <person name="Larimer J."/>
            <person name="McCowan C."/>
            <person name="Murphy C."/>
            <person name="Pearson M."/>
            <person name="Poon T.W."/>
            <person name="Priest M."/>
            <person name="Roberts A."/>
            <person name="Saif S."/>
            <person name="Shea T."/>
            <person name="Sisk P."/>
            <person name="Sykes S."/>
            <person name="Wortman J."/>
            <person name="Nusbaum C."/>
            <person name="Birren B."/>
        </authorList>
    </citation>
    <scope>NUCLEOTIDE SEQUENCE [LARGE SCALE GENOMIC DNA]</scope>
    <source>
        <strain evidence="9 10">DSM 19448</strain>
    </source>
</reference>
<dbReference type="STRING" id="927665.HMPREF1535_02448"/>
<keyword evidence="3 6" id="KW-0732">Signal</keyword>
<name>A0A0F5JG65_9BACT</name>
<dbReference type="PROSITE" id="PS51257">
    <property type="entry name" value="PROKAR_LIPOPROTEIN"/>
    <property type="match status" value="1"/>
</dbReference>
<evidence type="ECO:0008006" key="11">
    <source>
        <dbReference type="Google" id="ProtNLM"/>
    </source>
</evidence>
<proteinExistence type="inferred from homology"/>
<protein>
    <recommendedName>
        <fullName evidence="11">RagB/SusD domain-containing protein</fullName>
    </recommendedName>
</protein>
<keyword evidence="5" id="KW-0998">Cell outer membrane</keyword>
<evidence type="ECO:0000259" key="8">
    <source>
        <dbReference type="Pfam" id="PF14322"/>
    </source>
</evidence>
<dbReference type="Pfam" id="PF07980">
    <property type="entry name" value="SusD_RagB"/>
    <property type="match status" value="1"/>
</dbReference>
<dbReference type="PATRIC" id="fig|927665.4.peg.2517"/>
<dbReference type="InterPro" id="IPR033985">
    <property type="entry name" value="SusD-like_N"/>
</dbReference>
<gene>
    <name evidence="9" type="ORF">HMPREF1535_02448</name>
</gene>
<comment type="subcellular location">
    <subcellularLocation>
        <location evidence="1">Cell outer membrane</location>
    </subcellularLocation>
</comment>
<organism evidence="9 10">
    <name type="scientific">Parabacteroides goldsteinii DSM 19448 = WAL 12034</name>
    <dbReference type="NCBI Taxonomy" id="927665"/>
    <lineage>
        <taxon>Bacteria</taxon>
        <taxon>Pseudomonadati</taxon>
        <taxon>Bacteroidota</taxon>
        <taxon>Bacteroidia</taxon>
        <taxon>Bacteroidales</taxon>
        <taxon>Tannerellaceae</taxon>
        <taxon>Parabacteroides</taxon>
    </lineage>
</organism>
<dbReference type="InterPro" id="IPR011990">
    <property type="entry name" value="TPR-like_helical_dom_sf"/>
</dbReference>
<evidence type="ECO:0000313" key="9">
    <source>
        <dbReference type="EMBL" id="KKB56472.1"/>
    </source>
</evidence>
<dbReference type="RefSeq" id="WP_046146235.1">
    <property type="nucleotide sequence ID" value="NZ_KQ033912.1"/>
</dbReference>
<evidence type="ECO:0000256" key="2">
    <source>
        <dbReference type="ARBA" id="ARBA00006275"/>
    </source>
</evidence>
<evidence type="ECO:0000259" key="7">
    <source>
        <dbReference type="Pfam" id="PF07980"/>
    </source>
</evidence>
<comment type="caution">
    <text evidence="9">The sequence shown here is derived from an EMBL/GenBank/DDBJ whole genome shotgun (WGS) entry which is preliminary data.</text>
</comment>